<keyword evidence="2" id="KW-0488">Methylation</keyword>
<comment type="similarity">
    <text evidence="3">Belongs to the methyl-accepting chemotaxis (MCP) protein family.</text>
</comment>
<evidence type="ECO:0000256" key="5">
    <source>
        <dbReference type="SAM" id="Phobius"/>
    </source>
</evidence>
<dbReference type="Pfam" id="PF00015">
    <property type="entry name" value="MCPsignal"/>
    <property type="match status" value="1"/>
</dbReference>
<feature type="domain" description="Methyl-accepting transducer" evidence="6">
    <location>
        <begin position="269"/>
        <end position="498"/>
    </location>
</feature>
<dbReference type="SMART" id="SM00283">
    <property type="entry name" value="MA"/>
    <property type="match status" value="1"/>
</dbReference>
<dbReference type="InterPro" id="IPR003660">
    <property type="entry name" value="HAMP_dom"/>
</dbReference>
<accession>A0A848H6T6</accession>
<dbReference type="InterPro" id="IPR004090">
    <property type="entry name" value="Chemotax_Me-accpt_rcpt"/>
</dbReference>
<evidence type="ECO:0000259" key="6">
    <source>
        <dbReference type="PROSITE" id="PS50111"/>
    </source>
</evidence>
<keyword evidence="4" id="KW-0807">Transducer</keyword>
<dbReference type="GO" id="GO:0004888">
    <property type="term" value="F:transmembrane signaling receptor activity"/>
    <property type="evidence" value="ECO:0007669"/>
    <property type="project" value="InterPro"/>
</dbReference>
<evidence type="ECO:0000256" key="4">
    <source>
        <dbReference type="PROSITE-ProRule" id="PRU00284"/>
    </source>
</evidence>
<dbReference type="GO" id="GO:0007165">
    <property type="term" value="P:signal transduction"/>
    <property type="evidence" value="ECO:0007669"/>
    <property type="project" value="UniProtKB-KW"/>
</dbReference>
<gene>
    <name evidence="8" type="ORF">HHL11_20835</name>
</gene>
<dbReference type="FunFam" id="1.10.287.950:FF:000001">
    <property type="entry name" value="Methyl-accepting chemotaxis sensory transducer"/>
    <property type="match status" value="1"/>
</dbReference>
<dbReference type="InterPro" id="IPR047347">
    <property type="entry name" value="YvaQ-like_sensor"/>
</dbReference>
<dbReference type="InterPro" id="IPR051310">
    <property type="entry name" value="MCP_chemotaxis"/>
</dbReference>
<dbReference type="PRINTS" id="PR00260">
    <property type="entry name" value="CHEMTRNSDUCR"/>
</dbReference>
<proteinExistence type="inferred from homology"/>
<reference evidence="8 9" key="1">
    <citation type="submission" date="2020-04" db="EMBL/GenBank/DDBJ databases">
        <title>Ramlibacter sp. G-1-2-2 isolated from soil.</title>
        <authorList>
            <person name="Dahal R.H."/>
        </authorList>
    </citation>
    <scope>NUCLEOTIDE SEQUENCE [LARGE SCALE GENOMIC DNA]</scope>
    <source>
        <strain evidence="8 9">G-1-2-2</strain>
    </source>
</reference>
<evidence type="ECO:0000256" key="1">
    <source>
        <dbReference type="ARBA" id="ARBA00004370"/>
    </source>
</evidence>
<dbReference type="CDD" id="cd11386">
    <property type="entry name" value="MCP_signal"/>
    <property type="match status" value="1"/>
</dbReference>
<keyword evidence="5" id="KW-1133">Transmembrane helix</keyword>
<protein>
    <submittedName>
        <fullName evidence="8">HAMP domain-containing protein</fullName>
    </submittedName>
</protein>
<sequence length="515" mass="53850">MSLNNFSIGKRLALVLGIILTLFLASTAIVAMKLRTLGAELDAMGDNSVRVERAGAEWLRNTESGLQRAAAIAKSGDASLVAYFAPFSAAAIQETNELQKFIETKMDTPEERQAFDDVGVKRKKYLAVREEVNRLKKAGDMPGAARLFEAEFEPNAKQYLAGVRRIVEIQRRQLDESAVHVQALRGEAVTVLVGCAAASLVLGVLLAWVLVRSITGPLQRAVAVAQDVAGGNLAVRIDARGDDETGQLLKALDTMSASLVKIVGEVRMGTNSIATASTQIASGNQDLSSRTEQQASSLQETAASMEQLTTTVKSNAENARHASTLANAAAELATKGGSVVAQVVDTMGNIEASSRKIADITGVIDGIAFQTNILALNAAVEAARAGEQGRGFAVVASEVRSLAQRSADAAREIKTLITASAGTVASGTQLVDTAGQTMGEIVTEVRRVSDIIAGITTASLEQSAGIAQVNQAIALMDQATQQNAALVEEAAAAAGALQRQADGLVQAVEVFRLAA</sequence>
<feature type="domain" description="HAMP" evidence="7">
    <location>
        <begin position="212"/>
        <end position="264"/>
    </location>
</feature>
<dbReference type="Gene3D" id="1.10.287.950">
    <property type="entry name" value="Methyl-accepting chemotaxis protein"/>
    <property type="match status" value="1"/>
</dbReference>
<keyword evidence="5" id="KW-0472">Membrane</keyword>
<dbReference type="PANTHER" id="PTHR43531">
    <property type="entry name" value="PROTEIN ICFG"/>
    <property type="match status" value="1"/>
</dbReference>
<dbReference type="InterPro" id="IPR024478">
    <property type="entry name" value="HlyB_4HB_MCP"/>
</dbReference>
<evidence type="ECO:0000313" key="9">
    <source>
        <dbReference type="Proteomes" id="UP000541185"/>
    </source>
</evidence>
<keyword evidence="5" id="KW-0812">Transmembrane</keyword>
<dbReference type="CDD" id="cd19411">
    <property type="entry name" value="MCP2201-like_sensor"/>
    <property type="match status" value="1"/>
</dbReference>
<dbReference type="GO" id="GO:0005886">
    <property type="term" value="C:plasma membrane"/>
    <property type="evidence" value="ECO:0007669"/>
    <property type="project" value="TreeGrafter"/>
</dbReference>
<comment type="caution">
    <text evidence="8">The sequence shown here is derived from an EMBL/GenBank/DDBJ whole genome shotgun (WGS) entry which is preliminary data.</text>
</comment>
<comment type="subcellular location">
    <subcellularLocation>
        <location evidence="1">Membrane</location>
    </subcellularLocation>
</comment>
<dbReference type="EMBL" id="JABBFX010000002">
    <property type="protein sequence ID" value="NML46207.1"/>
    <property type="molecule type" value="Genomic_DNA"/>
</dbReference>
<dbReference type="RefSeq" id="WP_169420486.1">
    <property type="nucleotide sequence ID" value="NZ_JABBFX010000002.1"/>
</dbReference>
<evidence type="ECO:0000256" key="3">
    <source>
        <dbReference type="ARBA" id="ARBA00029447"/>
    </source>
</evidence>
<feature type="transmembrane region" description="Helical" evidence="5">
    <location>
        <begin position="188"/>
        <end position="211"/>
    </location>
</feature>
<name>A0A848H6T6_9BURK</name>
<dbReference type="InterPro" id="IPR004089">
    <property type="entry name" value="MCPsignal_dom"/>
</dbReference>
<keyword evidence="9" id="KW-1185">Reference proteome</keyword>
<dbReference type="Pfam" id="PF00672">
    <property type="entry name" value="HAMP"/>
    <property type="match status" value="1"/>
</dbReference>
<dbReference type="GO" id="GO:0006935">
    <property type="term" value="P:chemotaxis"/>
    <property type="evidence" value="ECO:0007669"/>
    <property type="project" value="InterPro"/>
</dbReference>
<dbReference type="PROSITE" id="PS50111">
    <property type="entry name" value="CHEMOTAXIS_TRANSDUC_2"/>
    <property type="match status" value="1"/>
</dbReference>
<dbReference type="AlphaFoldDB" id="A0A848H6T6"/>
<evidence type="ECO:0000256" key="2">
    <source>
        <dbReference type="ARBA" id="ARBA00022481"/>
    </source>
</evidence>
<dbReference type="SMART" id="SM00304">
    <property type="entry name" value="HAMP"/>
    <property type="match status" value="1"/>
</dbReference>
<dbReference type="PROSITE" id="PS50885">
    <property type="entry name" value="HAMP"/>
    <property type="match status" value="1"/>
</dbReference>
<dbReference type="CDD" id="cd06225">
    <property type="entry name" value="HAMP"/>
    <property type="match status" value="1"/>
</dbReference>
<organism evidence="8 9">
    <name type="scientific">Ramlibacter agri</name>
    <dbReference type="NCBI Taxonomy" id="2728837"/>
    <lineage>
        <taxon>Bacteria</taxon>
        <taxon>Pseudomonadati</taxon>
        <taxon>Pseudomonadota</taxon>
        <taxon>Betaproteobacteria</taxon>
        <taxon>Burkholderiales</taxon>
        <taxon>Comamonadaceae</taxon>
        <taxon>Ramlibacter</taxon>
    </lineage>
</organism>
<dbReference type="PANTHER" id="PTHR43531:SF14">
    <property type="entry name" value="METHYL-ACCEPTING CHEMOTAXIS PROTEIN I-RELATED"/>
    <property type="match status" value="1"/>
</dbReference>
<dbReference type="Proteomes" id="UP000541185">
    <property type="component" value="Unassembled WGS sequence"/>
</dbReference>
<evidence type="ECO:0000259" key="7">
    <source>
        <dbReference type="PROSITE" id="PS50885"/>
    </source>
</evidence>
<dbReference type="Pfam" id="PF12729">
    <property type="entry name" value="4HB_MCP_1"/>
    <property type="match status" value="1"/>
</dbReference>
<dbReference type="SUPFAM" id="SSF58104">
    <property type="entry name" value="Methyl-accepting chemotaxis protein (MCP) signaling domain"/>
    <property type="match status" value="1"/>
</dbReference>
<evidence type="ECO:0000313" key="8">
    <source>
        <dbReference type="EMBL" id="NML46207.1"/>
    </source>
</evidence>